<reference evidence="2" key="1">
    <citation type="submission" date="2018-05" db="EMBL/GenBank/DDBJ databases">
        <authorList>
            <person name="Lanie J.A."/>
            <person name="Ng W.-L."/>
            <person name="Kazmierczak K.M."/>
            <person name="Andrzejewski T.M."/>
            <person name="Davidsen T.M."/>
            <person name="Wayne K.J."/>
            <person name="Tettelin H."/>
            <person name="Glass J.I."/>
            <person name="Rusch D."/>
            <person name="Podicherti R."/>
            <person name="Tsui H.-C.T."/>
            <person name="Winkler M.E."/>
        </authorList>
    </citation>
    <scope>NUCLEOTIDE SEQUENCE</scope>
</reference>
<dbReference type="Pfam" id="PF00814">
    <property type="entry name" value="TsaD"/>
    <property type="match status" value="1"/>
</dbReference>
<dbReference type="InterPro" id="IPR000905">
    <property type="entry name" value="Gcp-like_dom"/>
</dbReference>
<dbReference type="InterPro" id="IPR022496">
    <property type="entry name" value="T6A_TsaB"/>
</dbReference>
<dbReference type="AlphaFoldDB" id="A0A382C8V1"/>
<dbReference type="NCBIfam" id="TIGR03725">
    <property type="entry name" value="T6A_YeaZ"/>
    <property type="match status" value="1"/>
</dbReference>
<gene>
    <name evidence="2" type="ORF">METZ01_LOCUS175324</name>
</gene>
<feature type="non-terminal residue" evidence="2">
    <location>
        <position position="67"/>
    </location>
</feature>
<dbReference type="InterPro" id="IPR043129">
    <property type="entry name" value="ATPase_NBD"/>
</dbReference>
<feature type="domain" description="Gcp-like" evidence="1">
    <location>
        <begin position="1"/>
        <end position="63"/>
    </location>
</feature>
<proteinExistence type="predicted"/>
<accession>A0A382C8V1</accession>
<dbReference type="Gene3D" id="3.30.420.40">
    <property type="match status" value="2"/>
</dbReference>
<dbReference type="GO" id="GO:0002949">
    <property type="term" value="P:tRNA threonylcarbamoyladenosine modification"/>
    <property type="evidence" value="ECO:0007669"/>
    <property type="project" value="InterPro"/>
</dbReference>
<name>A0A382C8V1_9ZZZZ</name>
<dbReference type="SUPFAM" id="SSF53067">
    <property type="entry name" value="Actin-like ATPase domain"/>
    <property type="match status" value="1"/>
</dbReference>
<sequence>MINEVLRKAKISLGDLDAIMLGNGPGSFIGIRIGASVAQGLAYGAGKLIVPVSSLAAVALEAMELDN</sequence>
<evidence type="ECO:0000313" key="2">
    <source>
        <dbReference type="EMBL" id="SVB22470.1"/>
    </source>
</evidence>
<protein>
    <recommendedName>
        <fullName evidence="1">Gcp-like domain-containing protein</fullName>
    </recommendedName>
</protein>
<organism evidence="2">
    <name type="scientific">marine metagenome</name>
    <dbReference type="NCBI Taxonomy" id="408172"/>
    <lineage>
        <taxon>unclassified sequences</taxon>
        <taxon>metagenomes</taxon>
        <taxon>ecological metagenomes</taxon>
    </lineage>
</organism>
<dbReference type="EMBL" id="UINC01033338">
    <property type="protein sequence ID" value="SVB22470.1"/>
    <property type="molecule type" value="Genomic_DNA"/>
</dbReference>
<evidence type="ECO:0000259" key="1">
    <source>
        <dbReference type="Pfam" id="PF00814"/>
    </source>
</evidence>